<organism evidence="2">
    <name type="scientific">Candidatus Mycoplasma haematominutum 'Birmingham 1'</name>
    <dbReference type="NCBI Taxonomy" id="1116213"/>
    <lineage>
        <taxon>Bacteria</taxon>
        <taxon>Bacillati</taxon>
        <taxon>Mycoplasmatota</taxon>
        <taxon>Mollicutes</taxon>
        <taxon>Mycoplasmataceae</taxon>
        <taxon>Mycoplasma</taxon>
    </lineage>
</organism>
<dbReference type="PRINTS" id="PR00069">
    <property type="entry name" value="ALDKETRDTASE"/>
</dbReference>
<dbReference type="Pfam" id="PF00248">
    <property type="entry name" value="Aldo_ket_red"/>
    <property type="match status" value="1"/>
</dbReference>
<protein>
    <submittedName>
        <fullName evidence="2">Aldo/keto reductase family oxidoreductase</fullName>
    </submittedName>
</protein>
<gene>
    <name evidence="2" type="primary">ytbE</name>
    <name evidence="2" type="ORF">MHM_01880</name>
</gene>
<feature type="domain" description="NADP-dependent oxidoreductase" evidence="1">
    <location>
        <begin position="25"/>
        <end position="261"/>
    </location>
</feature>
<dbReference type="InterPro" id="IPR018170">
    <property type="entry name" value="Aldo/ket_reductase_CS"/>
</dbReference>
<dbReference type="OrthoDB" id="389591at2"/>
<dbReference type="InterPro" id="IPR020471">
    <property type="entry name" value="AKR"/>
</dbReference>
<dbReference type="HOGENOM" id="CLU_023205_0_1_14"/>
<dbReference type="KEGG" id="mhb:MHM_01880"/>
<dbReference type="PROSITE" id="PS00062">
    <property type="entry name" value="ALDOKETO_REDUCTASE_2"/>
    <property type="match status" value="1"/>
</dbReference>
<dbReference type="RefSeq" id="WP_015511571.1">
    <property type="nucleotide sequence ID" value="NC_021007.1"/>
</dbReference>
<dbReference type="EMBL" id="HE613254">
    <property type="protein sequence ID" value="CCE66706.1"/>
    <property type="molecule type" value="Genomic_DNA"/>
</dbReference>
<dbReference type="AlphaFoldDB" id="G8C308"/>
<dbReference type="PATRIC" id="fig|1116213.3.peg.199"/>
<dbReference type="InterPro" id="IPR036812">
    <property type="entry name" value="NAD(P)_OxRdtase_dom_sf"/>
</dbReference>
<reference evidence="2" key="1">
    <citation type="submission" date="2011-11" db="EMBL/GenBank/DDBJ databases">
        <title>Complete genome sequence of Candidatus Mycoplasma haemominutum.</title>
        <authorList>
            <person name="Barker E.N."/>
            <person name="Darby A.C."/>
            <person name="Helps C.R."/>
            <person name="Peters I.R."/>
            <person name="Hughes M.A."/>
            <person name="Radford A.D."/>
            <person name="Novacco M."/>
            <person name="Boretti F."/>
            <person name="Hofmann-Lehmann R."/>
            <person name="Tasker S."/>
        </authorList>
    </citation>
    <scope>NUCLEOTIDE SEQUENCE</scope>
    <source>
        <strain evidence="2">Birmingham 1</strain>
    </source>
</reference>
<dbReference type="SUPFAM" id="SSF51430">
    <property type="entry name" value="NAD(P)-linked oxidoreductase"/>
    <property type="match status" value="1"/>
</dbReference>
<dbReference type="PANTHER" id="PTHR11732">
    <property type="entry name" value="ALDO/KETO REDUCTASE"/>
    <property type="match status" value="1"/>
</dbReference>
<name>G8C308_9MOLU</name>
<proteinExistence type="predicted"/>
<accession>G8C308</accession>
<dbReference type="InterPro" id="IPR023210">
    <property type="entry name" value="NADP_OxRdtase_dom"/>
</dbReference>
<evidence type="ECO:0000259" key="1">
    <source>
        <dbReference type="Pfam" id="PF00248"/>
    </source>
</evidence>
<dbReference type="Gene3D" id="3.20.20.100">
    <property type="entry name" value="NADP-dependent oxidoreductase domain"/>
    <property type="match status" value="1"/>
</dbReference>
<reference evidence="2" key="2">
    <citation type="submission" date="2011-11" db="EMBL/GenBank/DDBJ databases">
        <authorList>
            <person name="Barker E."/>
        </authorList>
    </citation>
    <scope>NUCLEOTIDE SEQUENCE</scope>
    <source>
        <strain evidence="2">Birmingham 1</strain>
    </source>
</reference>
<sequence>MATKKGKFTPKIGLGTESLRIIEILAPYLKMANDNNYDFVDCAWKYGNEAIIGLALKNLKKEEDKFEFLLYFQSKVWPSQFSGGIMKSLKFSLNKMGFNNTIHTYFLHRPSTNLELNLSAYKQLIQCKNNGLTERIGLCNFDKDTIEWLFKLTGVLPDAHQFECSVNNMRWDRINYCKKRGIEIQGHNPFGNYDKNAKDPVLIKMAKKYKLSLKALLAAFLLNHEIIPIVVPSSSDEIEEIIKSKKVKLSAEDLKILTELNDYDSQTFETFPMEYPKELQA</sequence>
<dbReference type="GO" id="GO:0016491">
    <property type="term" value="F:oxidoreductase activity"/>
    <property type="evidence" value="ECO:0007669"/>
    <property type="project" value="InterPro"/>
</dbReference>
<evidence type="ECO:0000313" key="2">
    <source>
        <dbReference type="EMBL" id="CCE66706.1"/>
    </source>
</evidence>